<evidence type="ECO:0000256" key="3">
    <source>
        <dbReference type="ARBA" id="ARBA00022448"/>
    </source>
</evidence>
<comment type="similarity">
    <text evidence="2">Belongs to the Tim17/Tim22/Tim23 family.</text>
</comment>
<evidence type="ECO:0000256" key="5">
    <source>
        <dbReference type="ARBA" id="ARBA00022792"/>
    </source>
</evidence>
<dbReference type="OrthoDB" id="2261329at2759"/>
<evidence type="ECO:0000256" key="7">
    <source>
        <dbReference type="ARBA" id="ARBA00022989"/>
    </source>
</evidence>
<evidence type="ECO:0000256" key="1">
    <source>
        <dbReference type="ARBA" id="ARBA00004448"/>
    </source>
</evidence>
<dbReference type="PANTHER" id="PTHR10485">
    <property type="entry name" value="MITOCHONDRIAL IMPORT INNER MEMBRANE TRANSLOCASE SUBUNIT TIM-17"/>
    <property type="match status" value="1"/>
</dbReference>
<dbReference type="AlphaFoldDB" id="A0A8H7ZWZ0"/>
<evidence type="ECO:0000256" key="2">
    <source>
        <dbReference type="ARBA" id="ARBA00008444"/>
    </source>
</evidence>
<comment type="caution">
    <text evidence="11">The sequence shown here is derived from an EMBL/GenBank/DDBJ whole genome shotgun (WGS) entry which is preliminary data.</text>
</comment>
<keyword evidence="6" id="KW-0653">Protein transport</keyword>
<keyword evidence="9" id="KW-0496">Mitochondrion</keyword>
<dbReference type="PANTHER" id="PTHR10485:SF0">
    <property type="entry name" value="AT05822P-RELATED"/>
    <property type="match status" value="1"/>
</dbReference>
<keyword evidence="5" id="KW-0999">Mitochondrion inner membrane</keyword>
<name>A0A8H7ZWZ0_9FUNG</name>
<keyword evidence="4" id="KW-0812">Transmembrane</keyword>
<sequence length="182" mass="18533">MGAIGGAIWHSVKGAKNSPKGERIIGAVSAAKLRAPVLGGNFAVWGGLFSTFDCGIKGIRQKEDPWNSIASGFLTGGVLALRSECCPRDTGRAARVGGGPRNIACLPVNLLMLLTGVSISQRVCFRALPKTGGARAATVSAVVGGILLAAIEGVGIVTTRYFAPQPVAPPLPELPAAPPAPQ</sequence>
<gene>
    <name evidence="11" type="ORF">BJ554DRAFT_7252</name>
</gene>
<dbReference type="Proteomes" id="UP000673691">
    <property type="component" value="Unassembled WGS sequence"/>
</dbReference>
<keyword evidence="3" id="KW-0813">Transport</keyword>
<evidence type="ECO:0000256" key="9">
    <source>
        <dbReference type="ARBA" id="ARBA00023128"/>
    </source>
</evidence>
<dbReference type="GO" id="GO:0005744">
    <property type="term" value="C:TIM23 mitochondrial import inner membrane translocase complex"/>
    <property type="evidence" value="ECO:0007669"/>
    <property type="project" value="TreeGrafter"/>
</dbReference>
<proteinExistence type="inferred from homology"/>
<keyword evidence="8" id="KW-0811">Translocation</keyword>
<dbReference type="Pfam" id="PF02466">
    <property type="entry name" value="Tim17"/>
    <property type="match status" value="1"/>
</dbReference>
<evidence type="ECO:0000256" key="8">
    <source>
        <dbReference type="ARBA" id="ARBA00023010"/>
    </source>
</evidence>
<evidence type="ECO:0000256" key="10">
    <source>
        <dbReference type="ARBA" id="ARBA00023136"/>
    </source>
</evidence>
<reference evidence="11 12" key="1">
    <citation type="journal article" name="Sci. Rep.">
        <title>Genome-scale phylogenetic analyses confirm Olpidium as the closest living zoosporic fungus to the non-flagellated, terrestrial fungi.</title>
        <authorList>
            <person name="Chang Y."/>
            <person name="Rochon D."/>
            <person name="Sekimoto S."/>
            <person name="Wang Y."/>
            <person name="Chovatia M."/>
            <person name="Sandor L."/>
            <person name="Salamov A."/>
            <person name="Grigoriev I.V."/>
            <person name="Stajich J.E."/>
            <person name="Spatafora J.W."/>
        </authorList>
    </citation>
    <scope>NUCLEOTIDE SEQUENCE [LARGE SCALE GENOMIC DNA]</scope>
    <source>
        <strain evidence="11">S191</strain>
    </source>
</reference>
<organism evidence="11 12">
    <name type="scientific">Olpidium bornovanus</name>
    <dbReference type="NCBI Taxonomy" id="278681"/>
    <lineage>
        <taxon>Eukaryota</taxon>
        <taxon>Fungi</taxon>
        <taxon>Fungi incertae sedis</taxon>
        <taxon>Olpidiomycota</taxon>
        <taxon>Olpidiomycotina</taxon>
        <taxon>Olpidiomycetes</taxon>
        <taxon>Olpidiales</taxon>
        <taxon>Olpidiaceae</taxon>
        <taxon>Olpidium</taxon>
    </lineage>
</organism>
<dbReference type="GO" id="GO:0008320">
    <property type="term" value="F:protein transmembrane transporter activity"/>
    <property type="evidence" value="ECO:0007669"/>
    <property type="project" value="TreeGrafter"/>
</dbReference>
<evidence type="ECO:0000256" key="4">
    <source>
        <dbReference type="ARBA" id="ARBA00022692"/>
    </source>
</evidence>
<protein>
    <submittedName>
        <fullName evidence="11">Tim17/Tim22/Tim23/Pmp24 family-domain-containing protein</fullName>
    </submittedName>
</protein>
<accession>A0A8H7ZWZ0</accession>
<evidence type="ECO:0000313" key="12">
    <source>
        <dbReference type="Proteomes" id="UP000673691"/>
    </source>
</evidence>
<dbReference type="EMBL" id="JAEFCI010004878">
    <property type="protein sequence ID" value="KAG5460667.1"/>
    <property type="molecule type" value="Genomic_DNA"/>
</dbReference>
<evidence type="ECO:0000256" key="6">
    <source>
        <dbReference type="ARBA" id="ARBA00022927"/>
    </source>
</evidence>
<keyword evidence="10" id="KW-0472">Membrane</keyword>
<evidence type="ECO:0000313" key="11">
    <source>
        <dbReference type="EMBL" id="KAG5460667.1"/>
    </source>
</evidence>
<keyword evidence="7" id="KW-1133">Transmembrane helix</keyword>
<keyword evidence="12" id="KW-1185">Reference proteome</keyword>
<dbReference type="GO" id="GO:0030150">
    <property type="term" value="P:protein import into mitochondrial matrix"/>
    <property type="evidence" value="ECO:0007669"/>
    <property type="project" value="TreeGrafter"/>
</dbReference>
<comment type="subcellular location">
    <subcellularLocation>
        <location evidence="1">Mitochondrion inner membrane</location>
        <topology evidence="1">Multi-pass membrane protein</topology>
    </subcellularLocation>
</comment>